<keyword evidence="1" id="KW-1133">Transmembrane helix</keyword>
<feature type="transmembrane region" description="Helical" evidence="1">
    <location>
        <begin position="69"/>
        <end position="87"/>
    </location>
</feature>
<dbReference type="PANTHER" id="PTHR35531">
    <property type="entry name" value="INNER MEMBRANE PROTEIN YBCI-RELATED"/>
    <property type="match status" value="1"/>
</dbReference>
<name>A0ABN1GAZ7_9BACI</name>
<keyword evidence="2" id="KW-0378">Hydrolase</keyword>
<accession>A0ABN1GAZ7</accession>
<sequence length="159" mass="16854">MTGKTHLIGGLTAGIAAQYFADYHAQDLLFLASCTAGALVPDICHGGSKIGRKLPVLSHLIRILFGHRTVTHSLLFMVALGAILSSTPLPAGITAGILIGIASHLLLDAATARGIALLWPLNLKIRLPIYTHTGGLFEQILMALMVVLVGYIGFQMYVV</sequence>
<evidence type="ECO:0000256" key="1">
    <source>
        <dbReference type="SAM" id="Phobius"/>
    </source>
</evidence>
<dbReference type="PANTHER" id="PTHR35531:SF1">
    <property type="entry name" value="INNER MEMBRANE PROTEIN YBCI-RELATED"/>
    <property type="match status" value="1"/>
</dbReference>
<feature type="transmembrane region" description="Helical" evidence="1">
    <location>
        <begin position="93"/>
        <end position="119"/>
    </location>
</feature>
<proteinExistence type="predicted"/>
<dbReference type="InterPro" id="IPR007404">
    <property type="entry name" value="YdjM-like"/>
</dbReference>
<keyword evidence="1" id="KW-0812">Transmembrane</keyword>
<evidence type="ECO:0000313" key="3">
    <source>
        <dbReference type="Proteomes" id="UP001500866"/>
    </source>
</evidence>
<reference evidence="2 3" key="1">
    <citation type="journal article" date="2019" name="Int. J. Syst. Evol. Microbiol.">
        <title>The Global Catalogue of Microorganisms (GCM) 10K type strain sequencing project: providing services to taxonomists for standard genome sequencing and annotation.</title>
        <authorList>
            <consortium name="The Broad Institute Genomics Platform"/>
            <consortium name="The Broad Institute Genome Sequencing Center for Infectious Disease"/>
            <person name="Wu L."/>
            <person name="Ma J."/>
        </authorList>
    </citation>
    <scope>NUCLEOTIDE SEQUENCE [LARGE SCALE GENOMIC DNA]</scope>
    <source>
        <strain evidence="2 3">JCM 15395</strain>
    </source>
</reference>
<dbReference type="GO" id="GO:0016787">
    <property type="term" value="F:hydrolase activity"/>
    <property type="evidence" value="ECO:0007669"/>
    <property type="project" value="UniProtKB-KW"/>
</dbReference>
<dbReference type="Proteomes" id="UP001500866">
    <property type="component" value="Unassembled WGS sequence"/>
</dbReference>
<dbReference type="Pfam" id="PF04307">
    <property type="entry name" value="YdjM"/>
    <property type="match status" value="1"/>
</dbReference>
<keyword evidence="1" id="KW-0472">Membrane</keyword>
<organism evidence="2 3">
    <name type="scientific">Virgibacillus siamensis</name>
    <dbReference type="NCBI Taxonomy" id="480071"/>
    <lineage>
        <taxon>Bacteria</taxon>
        <taxon>Bacillati</taxon>
        <taxon>Bacillota</taxon>
        <taxon>Bacilli</taxon>
        <taxon>Bacillales</taxon>
        <taxon>Bacillaceae</taxon>
        <taxon>Virgibacillus</taxon>
    </lineage>
</organism>
<feature type="transmembrane region" description="Helical" evidence="1">
    <location>
        <begin position="140"/>
        <end position="158"/>
    </location>
</feature>
<protein>
    <submittedName>
        <fullName evidence="2">Metal-dependent hydrolase</fullName>
    </submittedName>
</protein>
<gene>
    <name evidence="2" type="ORF">GCM10009001_26130</name>
</gene>
<evidence type="ECO:0000313" key="2">
    <source>
        <dbReference type="EMBL" id="GAA0607581.1"/>
    </source>
</evidence>
<dbReference type="EMBL" id="BAAADS010000018">
    <property type="protein sequence ID" value="GAA0607581.1"/>
    <property type="molecule type" value="Genomic_DNA"/>
</dbReference>
<comment type="caution">
    <text evidence="2">The sequence shown here is derived from an EMBL/GenBank/DDBJ whole genome shotgun (WGS) entry which is preliminary data.</text>
</comment>
<dbReference type="RefSeq" id="WP_343813881.1">
    <property type="nucleotide sequence ID" value="NZ_BAAADS010000018.1"/>
</dbReference>
<keyword evidence="3" id="KW-1185">Reference proteome</keyword>